<dbReference type="PANTHER" id="PTHR30487:SF0">
    <property type="entry name" value="PREPILIN LEADER PEPTIDASE_N-METHYLTRANSFERASE-RELATED"/>
    <property type="match status" value="1"/>
</dbReference>
<accession>A0A8A0RQB0</accession>
<dbReference type="GO" id="GO:0004190">
    <property type="term" value="F:aspartic-type endopeptidase activity"/>
    <property type="evidence" value="ECO:0007669"/>
    <property type="project" value="InterPro"/>
</dbReference>
<evidence type="ECO:0000259" key="4">
    <source>
        <dbReference type="Pfam" id="PF01478"/>
    </source>
</evidence>
<feature type="transmembrane region" description="Helical" evidence="3">
    <location>
        <begin position="87"/>
        <end position="107"/>
    </location>
</feature>
<dbReference type="GO" id="GO:0006465">
    <property type="term" value="P:signal peptide processing"/>
    <property type="evidence" value="ECO:0007669"/>
    <property type="project" value="TreeGrafter"/>
</dbReference>
<dbReference type="PANTHER" id="PTHR30487">
    <property type="entry name" value="TYPE 4 PREPILIN-LIKE PROTEINS LEADER PEPTIDE-PROCESSING ENZYME"/>
    <property type="match status" value="1"/>
</dbReference>
<protein>
    <recommendedName>
        <fullName evidence="4">Prepilin type IV endopeptidase peptidase domain-containing protein</fullName>
    </recommendedName>
</protein>
<feature type="transmembrane region" description="Helical" evidence="3">
    <location>
        <begin position="63"/>
        <end position="80"/>
    </location>
</feature>
<feature type="transmembrane region" description="Helical" evidence="3">
    <location>
        <begin position="127"/>
        <end position="147"/>
    </location>
</feature>
<evidence type="ECO:0000256" key="2">
    <source>
        <dbReference type="SAM" id="MobiDB-lite"/>
    </source>
</evidence>
<feature type="transmembrane region" description="Helical" evidence="3">
    <location>
        <begin position="40"/>
        <end position="57"/>
    </location>
</feature>
<dbReference type="AlphaFoldDB" id="A0A8A0RQB0"/>
<gene>
    <name evidence="5" type="ORF">H0A61_02971</name>
</gene>
<feature type="domain" description="Prepilin type IV endopeptidase peptidase" evidence="4">
    <location>
        <begin position="48"/>
        <end position="142"/>
    </location>
</feature>
<dbReference type="EMBL" id="CP059066">
    <property type="protein sequence ID" value="QSQ10561.1"/>
    <property type="molecule type" value="Genomic_DNA"/>
</dbReference>
<evidence type="ECO:0000313" key="5">
    <source>
        <dbReference type="EMBL" id="QSQ10561.1"/>
    </source>
</evidence>
<dbReference type="RefSeq" id="WP_206707871.1">
    <property type="nucleotide sequence ID" value="NZ_CP059066.1"/>
</dbReference>
<dbReference type="GO" id="GO:0005886">
    <property type="term" value="C:plasma membrane"/>
    <property type="evidence" value="ECO:0007669"/>
    <property type="project" value="TreeGrafter"/>
</dbReference>
<dbReference type="Pfam" id="PF01478">
    <property type="entry name" value="Peptidase_A24"/>
    <property type="match status" value="1"/>
</dbReference>
<dbReference type="Proteomes" id="UP000662904">
    <property type="component" value="Chromosome"/>
</dbReference>
<keyword evidence="3" id="KW-0472">Membrane</keyword>
<name>A0A8A0RQB0_9FIRM</name>
<evidence type="ECO:0000256" key="1">
    <source>
        <dbReference type="ARBA" id="ARBA00005801"/>
    </source>
</evidence>
<keyword evidence="3" id="KW-0812">Transmembrane</keyword>
<sequence>MCKKYTRQIHRKNRGIKSTPGNRGVKSTPGHKKKKGEMEIAVKFIPVLILLAVLSVIDIRRREVPDIAVLAVCLYGLVAGPGIRPGLSAAAPVFVTGLFIAAITDGGLGGGDVKLLTALAFFLGGDFLLFAWFLAPLLTVILVYALITKKGLRFSLPLVPFMFAALLCTAVFRWKLPPYTIF</sequence>
<proteinExistence type="inferred from homology"/>
<dbReference type="InterPro" id="IPR000045">
    <property type="entry name" value="Prepilin_IV_endopep_pep"/>
</dbReference>
<feature type="transmembrane region" description="Helical" evidence="3">
    <location>
        <begin position="154"/>
        <end position="174"/>
    </location>
</feature>
<keyword evidence="3" id="KW-1133">Transmembrane helix</keyword>
<organism evidence="5 6">
    <name type="scientific">Koleobacter methoxysyntrophicus</name>
    <dbReference type="NCBI Taxonomy" id="2751313"/>
    <lineage>
        <taxon>Bacteria</taxon>
        <taxon>Bacillati</taxon>
        <taxon>Bacillota</taxon>
        <taxon>Clostridia</taxon>
        <taxon>Koleobacterales</taxon>
        <taxon>Koleobacteraceae</taxon>
        <taxon>Koleobacter</taxon>
    </lineage>
</organism>
<evidence type="ECO:0000256" key="3">
    <source>
        <dbReference type="SAM" id="Phobius"/>
    </source>
</evidence>
<dbReference type="Gene3D" id="1.20.120.1220">
    <property type="match status" value="1"/>
</dbReference>
<reference evidence="5" key="1">
    <citation type="submission" date="2020-07" db="EMBL/GenBank/DDBJ databases">
        <title>Koleobacter methoxysyntrophicus gen. nov., sp. nov., a novel anaerobic bacterium isolated from deep subsurface oil field and proposal of Koleobacterales ord. nov. in the phylum Firmicutes.</title>
        <authorList>
            <person name="Sakamoto S."/>
            <person name="Tamaki H."/>
        </authorList>
    </citation>
    <scope>NUCLEOTIDE SEQUENCE</scope>
    <source>
        <strain evidence="5">NRmbB1</strain>
    </source>
</reference>
<feature type="compositionally biased region" description="Basic residues" evidence="2">
    <location>
        <begin position="1"/>
        <end position="15"/>
    </location>
</feature>
<dbReference type="KEGG" id="kme:H0A61_02971"/>
<comment type="similarity">
    <text evidence="1">Belongs to the peptidase A24 family.</text>
</comment>
<evidence type="ECO:0000313" key="6">
    <source>
        <dbReference type="Proteomes" id="UP000662904"/>
    </source>
</evidence>
<feature type="region of interest" description="Disordered" evidence="2">
    <location>
        <begin position="1"/>
        <end position="34"/>
    </location>
</feature>
<keyword evidence="6" id="KW-1185">Reference proteome</keyword>
<dbReference type="InterPro" id="IPR050882">
    <property type="entry name" value="Prepilin_peptidase/N-MTase"/>
</dbReference>